<feature type="transmembrane region" description="Helical" evidence="1">
    <location>
        <begin position="159"/>
        <end position="178"/>
    </location>
</feature>
<dbReference type="AlphaFoldDB" id="A0AAQ4P061"/>
<protein>
    <recommendedName>
        <fullName evidence="2">Immunoglobulin domain-containing protein</fullName>
    </recommendedName>
</protein>
<dbReference type="Gene3D" id="2.60.40.10">
    <property type="entry name" value="Immunoglobulins"/>
    <property type="match status" value="1"/>
</dbReference>
<feature type="transmembrane region" description="Helical" evidence="1">
    <location>
        <begin position="131"/>
        <end position="153"/>
    </location>
</feature>
<dbReference type="SUPFAM" id="SSF48726">
    <property type="entry name" value="Immunoglobulin"/>
    <property type="match status" value="1"/>
</dbReference>
<dbReference type="GO" id="GO:0038023">
    <property type="term" value="F:signaling receptor activity"/>
    <property type="evidence" value="ECO:0007669"/>
    <property type="project" value="InterPro"/>
</dbReference>
<dbReference type="InterPro" id="IPR013106">
    <property type="entry name" value="Ig_V-set"/>
</dbReference>
<dbReference type="PANTHER" id="PTHR15343:SF0">
    <property type="entry name" value="T-CELL ANTIGEN CD7"/>
    <property type="match status" value="1"/>
</dbReference>
<evidence type="ECO:0000313" key="4">
    <source>
        <dbReference type="Proteomes" id="UP000007635"/>
    </source>
</evidence>
<keyword evidence="1" id="KW-0472">Membrane</keyword>
<reference evidence="3 4" key="1">
    <citation type="journal article" date="2021" name="G3 (Bethesda)">
        <title>Improved contiguity of the threespine stickleback genome using long-read sequencing.</title>
        <authorList>
            <person name="Nath S."/>
            <person name="Shaw D.E."/>
            <person name="White M.A."/>
        </authorList>
    </citation>
    <scope>NUCLEOTIDE SEQUENCE [LARGE SCALE GENOMIC DNA]</scope>
    <source>
        <strain evidence="3 4">Lake Benthic</strain>
    </source>
</reference>
<dbReference type="InterPro" id="IPR013783">
    <property type="entry name" value="Ig-like_fold"/>
</dbReference>
<dbReference type="GO" id="GO:0002250">
    <property type="term" value="P:adaptive immune response"/>
    <property type="evidence" value="ECO:0007669"/>
    <property type="project" value="InterPro"/>
</dbReference>
<evidence type="ECO:0000256" key="1">
    <source>
        <dbReference type="SAM" id="Phobius"/>
    </source>
</evidence>
<dbReference type="InterPro" id="IPR036179">
    <property type="entry name" value="Ig-like_dom_sf"/>
</dbReference>
<dbReference type="GeneTree" id="ENSGT01030000235004"/>
<organism evidence="3 4">
    <name type="scientific">Gasterosteus aculeatus aculeatus</name>
    <name type="common">three-spined stickleback</name>
    <dbReference type="NCBI Taxonomy" id="481459"/>
    <lineage>
        <taxon>Eukaryota</taxon>
        <taxon>Metazoa</taxon>
        <taxon>Chordata</taxon>
        <taxon>Craniata</taxon>
        <taxon>Vertebrata</taxon>
        <taxon>Euteleostomi</taxon>
        <taxon>Actinopterygii</taxon>
        <taxon>Neopterygii</taxon>
        <taxon>Teleostei</taxon>
        <taxon>Neoteleostei</taxon>
        <taxon>Acanthomorphata</taxon>
        <taxon>Eupercaria</taxon>
        <taxon>Perciformes</taxon>
        <taxon>Cottioidei</taxon>
        <taxon>Gasterosteales</taxon>
        <taxon>Gasterosteidae</taxon>
        <taxon>Gasterosteus</taxon>
    </lineage>
</organism>
<dbReference type="Pfam" id="PF07686">
    <property type="entry name" value="V-set"/>
    <property type="match status" value="1"/>
</dbReference>
<accession>A0AAQ4P061</accession>
<dbReference type="SMART" id="SM00409">
    <property type="entry name" value="IG"/>
    <property type="match status" value="1"/>
</dbReference>
<reference evidence="3" key="3">
    <citation type="submission" date="2025-09" db="UniProtKB">
        <authorList>
            <consortium name="Ensembl"/>
        </authorList>
    </citation>
    <scope>IDENTIFICATION</scope>
</reference>
<dbReference type="Ensembl" id="ENSGACT00000080174.1">
    <property type="protein sequence ID" value="ENSGACP00000031348.1"/>
    <property type="gene ID" value="ENSGACG00000023438.1"/>
</dbReference>
<name>A0AAQ4P061_GASAC</name>
<feature type="domain" description="Immunoglobulin" evidence="2">
    <location>
        <begin position="20"/>
        <end position="117"/>
    </location>
</feature>
<dbReference type="InterPro" id="IPR003599">
    <property type="entry name" value="Ig_sub"/>
</dbReference>
<reference evidence="3" key="2">
    <citation type="submission" date="2025-08" db="UniProtKB">
        <authorList>
            <consortium name="Ensembl"/>
        </authorList>
    </citation>
    <scope>IDENTIFICATION</scope>
</reference>
<keyword evidence="1" id="KW-1133">Transmembrane helix</keyword>
<proteinExistence type="predicted"/>
<dbReference type="PANTHER" id="PTHR15343">
    <property type="entry name" value="CD7"/>
    <property type="match status" value="1"/>
</dbReference>
<evidence type="ECO:0000313" key="3">
    <source>
        <dbReference type="Ensembl" id="ENSGACP00000031348.1"/>
    </source>
</evidence>
<dbReference type="InterPro" id="IPR039090">
    <property type="entry name" value="CD7"/>
</dbReference>
<dbReference type="Proteomes" id="UP000007635">
    <property type="component" value="Chromosome XI"/>
</dbReference>
<evidence type="ECO:0000259" key="2">
    <source>
        <dbReference type="SMART" id="SM00409"/>
    </source>
</evidence>
<sequence length="179" mass="19423">TQLKTGQFNMGAVFLSVGSSGVEWKDVGGNVTIGCRPPEEGQTSLSLRKSEAQILNVHGKSRKETIASEFSGRLQLTGEFPDIDIIIKNLTSDDTGAYWCEYDTEMLGNGSVLLVVTGEPLRSRPNDNLTLVSLLICGAVLLLLILGFLIWIIRKVPCALAYVCVCVCVFVSSALHYLL</sequence>
<keyword evidence="1" id="KW-0812">Transmembrane</keyword>
<keyword evidence="4" id="KW-1185">Reference proteome</keyword>
<dbReference type="GO" id="GO:0016020">
    <property type="term" value="C:membrane"/>
    <property type="evidence" value="ECO:0007669"/>
    <property type="project" value="InterPro"/>
</dbReference>